<proteinExistence type="predicted"/>
<evidence type="ECO:0000259" key="1">
    <source>
        <dbReference type="Pfam" id="PF00557"/>
    </source>
</evidence>
<dbReference type="InterPro" id="IPR050659">
    <property type="entry name" value="Peptidase_M24B"/>
</dbReference>
<accession>W9J8P2</accession>
<dbReference type="InterPro" id="IPR036005">
    <property type="entry name" value="Creatinase/aminopeptidase-like"/>
</dbReference>
<reference evidence="2" key="2">
    <citation type="submission" date="2012-06" db="EMBL/GenBank/DDBJ databases">
        <title>Annotation of the Genome Sequence of Fusarium oxysporum Fo47.</title>
        <authorList>
            <consortium name="The Broad Institute Genomics Platform"/>
            <person name="Ma L.-J."/>
            <person name="Corby-Kistler H."/>
            <person name="Broz K."/>
            <person name="Gale L.R."/>
            <person name="Jonkers W."/>
            <person name="O'Donnell K."/>
            <person name="Ploetz R."/>
            <person name="Steinberg C."/>
            <person name="Schwartz D.C."/>
            <person name="VanEtten H."/>
            <person name="Zhou S."/>
            <person name="Young S.K."/>
            <person name="Zeng Q."/>
            <person name="Gargeya S."/>
            <person name="Fitzgerald M."/>
            <person name="Abouelleil A."/>
            <person name="Alvarado L."/>
            <person name="Chapman S.B."/>
            <person name="Gainer-Dewar J."/>
            <person name="Goldberg J."/>
            <person name="Griggs A."/>
            <person name="Gujja S."/>
            <person name="Hansen M."/>
            <person name="Howarth C."/>
            <person name="Imamovic A."/>
            <person name="Ireland A."/>
            <person name="Larimer J."/>
            <person name="McCowan C."/>
            <person name="Murphy C."/>
            <person name="Pearson M."/>
            <person name="Poon T.W."/>
            <person name="Priest M."/>
            <person name="Roberts A."/>
            <person name="Saif S."/>
            <person name="Shea T."/>
            <person name="Sykes S."/>
            <person name="Wortman J."/>
            <person name="Nusbaum C."/>
            <person name="Birren B."/>
        </authorList>
    </citation>
    <scope>NUCLEOTIDE SEQUENCE</scope>
    <source>
        <strain evidence="2">Fo47</strain>
    </source>
</reference>
<feature type="domain" description="Peptidase M24" evidence="1">
    <location>
        <begin position="20"/>
        <end position="183"/>
    </location>
</feature>
<dbReference type="PANTHER" id="PTHR46112:SF2">
    <property type="entry name" value="XAA-PRO AMINOPEPTIDASE P-RELATED"/>
    <property type="match status" value="1"/>
</dbReference>
<dbReference type="CDD" id="cd01066">
    <property type="entry name" value="APP_MetAP"/>
    <property type="match status" value="1"/>
</dbReference>
<name>W9J8P2_FUSOX</name>
<dbReference type="InterPro" id="IPR000994">
    <property type="entry name" value="Pept_M24"/>
</dbReference>
<dbReference type="PANTHER" id="PTHR46112">
    <property type="entry name" value="AMINOPEPTIDASE"/>
    <property type="match status" value="1"/>
</dbReference>
<dbReference type="Gene3D" id="3.90.230.10">
    <property type="entry name" value="Creatinase/methionine aminopeptidase superfamily"/>
    <property type="match status" value="1"/>
</dbReference>
<organism evidence="2">
    <name type="scientific">Fusarium oxysporum Fo47</name>
    <dbReference type="NCBI Taxonomy" id="660027"/>
    <lineage>
        <taxon>Eukaryota</taxon>
        <taxon>Fungi</taxon>
        <taxon>Dikarya</taxon>
        <taxon>Ascomycota</taxon>
        <taxon>Pezizomycotina</taxon>
        <taxon>Sordariomycetes</taxon>
        <taxon>Hypocreomycetidae</taxon>
        <taxon>Hypocreales</taxon>
        <taxon>Nectriaceae</taxon>
        <taxon>Fusarium</taxon>
        <taxon>Fusarium oxysporum species complex</taxon>
    </lineage>
</organism>
<reference evidence="2" key="1">
    <citation type="submission" date="2011-06" db="EMBL/GenBank/DDBJ databases">
        <title>The Genome Sequence of Fusarium oxysporum Fo47.</title>
        <authorList>
            <consortium name="The Broad Institute Genome Sequencing Platform"/>
            <person name="Ma L.-J."/>
            <person name="Gale L.R."/>
            <person name="Schwartz D.C."/>
            <person name="Zhou S."/>
            <person name="Corby-Kistler H."/>
            <person name="Young S.K."/>
            <person name="Zeng Q."/>
            <person name="Gargeya S."/>
            <person name="Fitzgerald M."/>
            <person name="Haas B."/>
            <person name="Abouelleil A."/>
            <person name="Alvarado L."/>
            <person name="Arachchi H.M."/>
            <person name="Berlin A."/>
            <person name="Brown A."/>
            <person name="Chapman S.B."/>
            <person name="Chen Z."/>
            <person name="Dunbar C."/>
            <person name="Freedman E."/>
            <person name="Gearin G."/>
            <person name="Gellesch M."/>
            <person name="Goldberg J."/>
            <person name="Griggs A."/>
            <person name="Gujja S."/>
            <person name="Heiman D."/>
            <person name="Howarth C."/>
            <person name="Larson L."/>
            <person name="Lui A."/>
            <person name="MacDonald P.J.P."/>
            <person name="Mehta T."/>
            <person name="Montmayeur A."/>
            <person name="Murphy C."/>
            <person name="Neiman D."/>
            <person name="Pearson M."/>
            <person name="Priest M."/>
            <person name="Roberts A."/>
            <person name="Saif S."/>
            <person name="Shea T."/>
            <person name="Shenoy N."/>
            <person name="Sisk P."/>
            <person name="Stolte C."/>
            <person name="Sykes S."/>
            <person name="Wortman J."/>
            <person name="Nusbaum C."/>
            <person name="Birren B."/>
        </authorList>
    </citation>
    <scope>NUCLEOTIDE SEQUENCE [LARGE SCALE GENOMIC DNA]</scope>
    <source>
        <strain evidence="2">Fo47</strain>
    </source>
</reference>
<dbReference type="VEuPathDB" id="FungiDB:FOZG_17892"/>
<sequence length="245" mass="28104">MSGTQVVSADQDKALRLLDAQNKALVLFNDIERDLLRKGVSEKQLSDEIHHLGNVRYGIKTHWHKRVVRSGPNTLKPYSESLTDRIIEDDDILFVDLGPLFETWEADFGRTYVLGNDPNKLKLRDDLHIIWRRVKEAFWENSKMTGDELYAIASREAKQAGYVFGAEIAGHLVGSFPHERIPRDKVSLYVMPGNTERMTQKGKDGLQRHWILEIHLHDYKRGFGGFMEQLLTINEEGVPEATAHE</sequence>
<gene>
    <name evidence="2" type="ORF">FOZG_17892</name>
</gene>
<dbReference type="EMBL" id="JH717925">
    <property type="protein sequence ID" value="EWZ28407.1"/>
    <property type="molecule type" value="Genomic_DNA"/>
</dbReference>
<dbReference type="Pfam" id="PF00557">
    <property type="entry name" value="Peptidase_M24"/>
    <property type="match status" value="1"/>
</dbReference>
<dbReference type="AlphaFoldDB" id="W9J8P2"/>
<protein>
    <recommendedName>
        <fullName evidence="1">Peptidase M24 domain-containing protein</fullName>
    </recommendedName>
</protein>
<dbReference type="HOGENOM" id="CLU_072757_0_0_1"/>
<evidence type="ECO:0000313" key="2">
    <source>
        <dbReference type="EMBL" id="EWZ28407.1"/>
    </source>
</evidence>
<dbReference type="Proteomes" id="UP000030766">
    <property type="component" value="Unassembled WGS sequence"/>
</dbReference>
<dbReference type="SUPFAM" id="SSF55920">
    <property type="entry name" value="Creatinase/aminopeptidase"/>
    <property type="match status" value="1"/>
</dbReference>